<protein>
    <recommendedName>
        <fullName evidence="5">F-box domain-containing protein</fullName>
    </recommendedName>
</protein>
<organism evidence="3 4">
    <name type="scientific">Lolium multiflorum</name>
    <name type="common">Italian ryegrass</name>
    <name type="synonym">Lolium perenne subsp. multiflorum</name>
    <dbReference type="NCBI Taxonomy" id="4521"/>
    <lineage>
        <taxon>Eukaryota</taxon>
        <taxon>Viridiplantae</taxon>
        <taxon>Streptophyta</taxon>
        <taxon>Embryophyta</taxon>
        <taxon>Tracheophyta</taxon>
        <taxon>Spermatophyta</taxon>
        <taxon>Magnoliopsida</taxon>
        <taxon>Liliopsida</taxon>
        <taxon>Poales</taxon>
        <taxon>Poaceae</taxon>
        <taxon>BOP clade</taxon>
        <taxon>Pooideae</taxon>
        <taxon>Poodae</taxon>
        <taxon>Poeae</taxon>
        <taxon>Poeae Chloroplast Group 2 (Poeae type)</taxon>
        <taxon>Loliodinae</taxon>
        <taxon>Loliinae</taxon>
        <taxon>Lolium</taxon>
    </lineage>
</organism>
<evidence type="ECO:0000313" key="2">
    <source>
        <dbReference type="EMBL" id="KAK1649845.1"/>
    </source>
</evidence>
<keyword evidence="4" id="KW-1185">Reference proteome</keyword>
<dbReference type="PANTHER" id="PTHR34223:SF40">
    <property type="entry name" value="OS08G0197800 PROTEIN"/>
    <property type="match status" value="1"/>
</dbReference>
<dbReference type="PANTHER" id="PTHR34223">
    <property type="entry name" value="OS11G0201299 PROTEIN"/>
    <property type="match status" value="1"/>
</dbReference>
<dbReference type="InterPro" id="IPR053197">
    <property type="entry name" value="F-box_SCFL_complex_component"/>
</dbReference>
<feature type="compositionally biased region" description="Basic and acidic residues" evidence="1">
    <location>
        <begin position="320"/>
        <end position="330"/>
    </location>
</feature>
<dbReference type="EMBL" id="JAUUTY010000004">
    <property type="protein sequence ID" value="KAK1649845.1"/>
    <property type="molecule type" value="Genomic_DNA"/>
</dbReference>
<reference evidence="3" key="1">
    <citation type="submission" date="2023-07" db="EMBL/GenBank/DDBJ databases">
        <title>A chromosome-level genome assembly of Lolium multiflorum.</title>
        <authorList>
            <person name="Chen Y."/>
            <person name="Copetti D."/>
            <person name="Kolliker R."/>
            <person name="Studer B."/>
        </authorList>
    </citation>
    <scope>NUCLEOTIDE SEQUENCE</scope>
    <source>
        <strain evidence="3">02402/16</strain>
        <tissue evidence="3">Leaf</tissue>
    </source>
</reference>
<comment type="caution">
    <text evidence="3">The sequence shown here is derived from an EMBL/GenBank/DDBJ whole genome shotgun (WGS) entry which is preliminary data.</text>
</comment>
<evidence type="ECO:0000313" key="4">
    <source>
        <dbReference type="Proteomes" id="UP001231189"/>
    </source>
</evidence>
<name>A0AAD8WB60_LOLMU</name>
<dbReference type="InterPro" id="IPR036047">
    <property type="entry name" value="F-box-like_dom_sf"/>
</dbReference>
<evidence type="ECO:0008006" key="5">
    <source>
        <dbReference type="Google" id="ProtNLM"/>
    </source>
</evidence>
<proteinExistence type="predicted"/>
<dbReference type="Proteomes" id="UP001231189">
    <property type="component" value="Unassembled WGS sequence"/>
</dbReference>
<dbReference type="AlphaFoldDB" id="A0AAD8WB60"/>
<accession>A0AAD8WB60</accession>
<gene>
    <name evidence="2" type="ORF">QYE76_067650</name>
    <name evidence="3" type="ORF">QYE76_067653</name>
</gene>
<evidence type="ECO:0000313" key="3">
    <source>
        <dbReference type="EMBL" id="KAK1649848.1"/>
    </source>
</evidence>
<dbReference type="InterPro" id="IPR032675">
    <property type="entry name" value="LRR_dom_sf"/>
</dbReference>
<sequence>MARRRKKAKPPVEVDRLSALPDELLHQIMARGGIRAWEVARTCILSRRWRKVWASAPCVDLRVFCNGTHRPPPENFSRFVKAFLRRRNRRVSLDTLRLLHVPTECDHEMEDDEEHEQPSYDASDVARWVTHAVQRRNARVIEVTDHPEHLSCFKIKKHVSFASSHLQQLKLWHARLGGKTLEDVSFHCPFLQVLELKECILEGSTNISSNSLSSLTLEKCRIWLDLSVTAPNLVSLRCIKPFSRAPSFGTMGSLSTATIILLDSFLETDTYHICKEHPDSKLGLSYSGDDASYLYDDFYGCDTDSISTCQYGELPDDDEHSSADSEDRSKNGSNSRLGGGHRDTTVSGGEKLLLSISNVTSLDLIAAPGEVILNRELKTCPMFSNLKTLFLGEWCLADDFGPLISFLDHCPILERLSIELKSGKDRAVAMPVSNRQLTGRLLACAYLTKVKIIKCCGDDVRVGALVRLFVDSGMDSKKIFVRQTRKNCLLTSSTEVAL</sequence>
<dbReference type="EMBL" id="JAUUTY010000004">
    <property type="protein sequence ID" value="KAK1649848.1"/>
    <property type="molecule type" value="Genomic_DNA"/>
</dbReference>
<dbReference type="SUPFAM" id="SSF52047">
    <property type="entry name" value="RNI-like"/>
    <property type="match status" value="1"/>
</dbReference>
<evidence type="ECO:0000256" key="1">
    <source>
        <dbReference type="SAM" id="MobiDB-lite"/>
    </source>
</evidence>
<dbReference type="Gene3D" id="3.80.10.10">
    <property type="entry name" value="Ribonuclease Inhibitor"/>
    <property type="match status" value="1"/>
</dbReference>
<feature type="region of interest" description="Disordered" evidence="1">
    <location>
        <begin position="315"/>
        <end position="344"/>
    </location>
</feature>
<dbReference type="SUPFAM" id="SSF81383">
    <property type="entry name" value="F-box domain"/>
    <property type="match status" value="1"/>
</dbReference>